<keyword evidence="3" id="KW-1185">Reference proteome</keyword>
<evidence type="ECO:0000313" key="3">
    <source>
        <dbReference type="Proteomes" id="UP000796761"/>
    </source>
</evidence>
<sequence length="120" mass="12930">MPMAFLATWAHSWLMFSCCQPVPSGPFPPGSFPATLPQPVAVFGVDMTQGQDSALGLAEPQTIALGPSIQPVRTSLKRLPTLQQINTSAQLGVICKMITGALDHVIHTINEDIKQGWSQY</sequence>
<proteinExistence type="predicted"/>
<gene>
    <name evidence="2" type="ORF">HGM15179_001331</name>
</gene>
<dbReference type="EMBL" id="SWJQ01000021">
    <property type="protein sequence ID" value="TRZ25745.1"/>
    <property type="molecule type" value="Genomic_DNA"/>
</dbReference>
<organism evidence="2 3">
    <name type="scientific">Zosterops borbonicus</name>
    <dbReference type="NCBI Taxonomy" id="364589"/>
    <lineage>
        <taxon>Eukaryota</taxon>
        <taxon>Metazoa</taxon>
        <taxon>Chordata</taxon>
        <taxon>Craniata</taxon>
        <taxon>Vertebrata</taxon>
        <taxon>Euteleostomi</taxon>
        <taxon>Archelosauria</taxon>
        <taxon>Archosauria</taxon>
        <taxon>Dinosauria</taxon>
        <taxon>Saurischia</taxon>
        <taxon>Theropoda</taxon>
        <taxon>Coelurosauria</taxon>
        <taxon>Aves</taxon>
        <taxon>Neognathae</taxon>
        <taxon>Neoaves</taxon>
        <taxon>Telluraves</taxon>
        <taxon>Australaves</taxon>
        <taxon>Passeriformes</taxon>
        <taxon>Sylvioidea</taxon>
        <taxon>Zosteropidae</taxon>
        <taxon>Zosterops</taxon>
    </lineage>
</organism>
<protein>
    <submittedName>
        <fullName evidence="2">Uncharacterized protein</fullName>
    </submittedName>
</protein>
<evidence type="ECO:0000313" key="2">
    <source>
        <dbReference type="EMBL" id="TRZ25745.1"/>
    </source>
</evidence>
<feature type="chain" id="PRO_5035458076" evidence="1">
    <location>
        <begin position="20"/>
        <end position="120"/>
    </location>
</feature>
<dbReference type="Proteomes" id="UP000796761">
    <property type="component" value="Unassembled WGS sequence"/>
</dbReference>
<dbReference type="OrthoDB" id="9222322at2759"/>
<evidence type="ECO:0000256" key="1">
    <source>
        <dbReference type="SAM" id="SignalP"/>
    </source>
</evidence>
<reference evidence="2" key="1">
    <citation type="submission" date="2019-04" db="EMBL/GenBank/DDBJ databases">
        <title>Genome assembly of Zosterops borbonicus 15179.</title>
        <authorList>
            <person name="Leroy T."/>
            <person name="Anselmetti Y."/>
            <person name="Tilak M.-K."/>
            <person name="Nabholz B."/>
        </authorList>
    </citation>
    <scope>NUCLEOTIDE SEQUENCE</scope>
    <source>
        <strain evidence="2">HGM_15179</strain>
        <tissue evidence="2">Muscle</tissue>
    </source>
</reference>
<name>A0A8K1LT00_9PASS</name>
<comment type="caution">
    <text evidence="2">The sequence shown here is derived from an EMBL/GenBank/DDBJ whole genome shotgun (WGS) entry which is preliminary data.</text>
</comment>
<accession>A0A8K1LT00</accession>
<dbReference type="AlphaFoldDB" id="A0A8K1LT00"/>
<keyword evidence="1" id="KW-0732">Signal</keyword>
<feature type="signal peptide" evidence="1">
    <location>
        <begin position="1"/>
        <end position="19"/>
    </location>
</feature>